<reference evidence="2 3" key="1">
    <citation type="submission" date="2019-06" db="EMBL/GenBank/DDBJ databases">
        <title>Draft genomes of female and male turbot (Scophthalmus maximus).</title>
        <authorList>
            <person name="Xu H."/>
            <person name="Xu X.-W."/>
            <person name="Shao C."/>
            <person name="Chen S."/>
        </authorList>
    </citation>
    <scope>NUCLEOTIDE SEQUENCE [LARGE SCALE GENOMIC DNA]</scope>
    <source>
        <strain evidence="2">Ysfricsl-2016a</strain>
        <tissue evidence="2">Blood</tissue>
    </source>
</reference>
<organism evidence="2 3">
    <name type="scientific">Scophthalmus maximus</name>
    <name type="common">Turbot</name>
    <name type="synonym">Psetta maxima</name>
    <dbReference type="NCBI Taxonomy" id="52904"/>
    <lineage>
        <taxon>Eukaryota</taxon>
        <taxon>Metazoa</taxon>
        <taxon>Chordata</taxon>
        <taxon>Craniata</taxon>
        <taxon>Vertebrata</taxon>
        <taxon>Euteleostomi</taxon>
        <taxon>Actinopterygii</taxon>
        <taxon>Neopterygii</taxon>
        <taxon>Teleostei</taxon>
        <taxon>Neoteleostei</taxon>
        <taxon>Acanthomorphata</taxon>
        <taxon>Carangaria</taxon>
        <taxon>Pleuronectiformes</taxon>
        <taxon>Pleuronectoidei</taxon>
        <taxon>Scophthalmidae</taxon>
        <taxon>Scophthalmus</taxon>
    </lineage>
</organism>
<evidence type="ECO:0000313" key="2">
    <source>
        <dbReference type="EMBL" id="KAF0044895.1"/>
    </source>
</evidence>
<dbReference type="Proteomes" id="UP000438429">
    <property type="component" value="Unassembled WGS sequence"/>
</dbReference>
<dbReference type="AlphaFoldDB" id="A0A6A4TI26"/>
<protein>
    <submittedName>
        <fullName evidence="2">Uncharacterized protein</fullName>
    </submittedName>
</protein>
<dbReference type="EMBL" id="VEVO01000002">
    <property type="protein sequence ID" value="KAF0044895.1"/>
    <property type="molecule type" value="Genomic_DNA"/>
</dbReference>
<feature type="region of interest" description="Disordered" evidence="1">
    <location>
        <begin position="65"/>
        <end position="87"/>
    </location>
</feature>
<name>A0A6A4TI26_SCOMX</name>
<proteinExistence type="predicted"/>
<evidence type="ECO:0000313" key="3">
    <source>
        <dbReference type="Proteomes" id="UP000438429"/>
    </source>
</evidence>
<accession>A0A6A4TI26</accession>
<sequence length="125" mass="13961">MENIRFCGKQIQVDVSCFTVTCGRLLATERPPVVPFVAIKYHTSLDTSLDTAAQCTESYFSLQLRPEDQRTRGPRGPPLQTQVWTQQPSARTLISAFNYGDLLTSELTPCDRGRFEDKFGGEANA</sequence>
<comment type="caution">
    <text evidence="2">The sequence shown here is derived from an EMBL/GenBank/DDBJ whole genome shotgun (WGS) entry which is preliminary data.</text>
</comment>
<evidence type="ECO:0000256" key="1">
    <source>
        <dbReference type="SAM" id="MobiDB-lite"/>
    </source>
</evidence>
<gene>
    <name evidence="2" type="ORF">F2P81_001424</name>
</gene>